<dbReference type="GO" id="GO:0005737">
    <property type="term" value="C:cytoplasm"/>
    <property type="evidence" value="ECO:0007669"/>
    <property type="project" value="TreeGrafter"/>
</dbReference>
<gene>
    <name evidence="2" type="ORF">C8P63_14210</name>
</gene>
<protein>
    <submittedName>
        <fullName evidence="2">Ribosomal-protein-serine acetyltransferase</fullName>
    </submittedName>
</protein>
<evidence type="ECO:0000313" key="3">
    <source>
        <dbReference type="Proteomes" id="UP000244240"/>
    </source>
</evidence>
<reference evidence="2 3" key="1">
    <citation type="submission" date="2018-04" db="EMBL/GenBank/DDBJ databases">
        <title>Genomic Encyclopedia of Archaeal and Bacterial Type Strains, Phase II (KMG-II): from individual species to whole genera.</title>
        <authorList>
            <person name="Goeker M."/>
        </authorList>
    </citation>
    <scope>NUCLEOTIDE SEQUENCE [LARGE SCALE GENOMIC DNA]</scope>
    <source>
        <strain evidence="2 3">DSM 45787</strain>
    </source>
</reference>
<dbReference type="GO" id="GO:0008999">
    <property type="term" value="F:protein-N-terminal-alanine acetyltransferase activity"/>
    <property type="evidence" value="ECO:0007669"/>
    <property type="project" value="TreeGrafter"/>
</dbReference>
<dbReference type="GO" id="GO:1990189">
    <property type="term" value="F:protein N-terminal-serine acetyltransferase activity"/>
    <property type="evidence" value="ECO:0007669"/>
    <property type="project" value="TreeGrafter"/>
</dbReference>
<feature type="domain" description="N-acetyltransferase" evidence="1">
    <location>
        <begin position="23"/>
        <end position="178"/>
    </location>
</feature>
<dbReference type="RefSeq" id="WP_170109747.1">
    <property type="nucleotide sequence ID" value="NZ_QBKR01000042.1"/>
</dbReference>
<dbReference type="InterPro" id="IPR016181">
    <property type="entry name" value="Acyl_CoA_acyltransferase"/>
</dbReference>
<dbReference type="EMBL" id="QBKR01000042">
    <property type="protein sequence ID" value="PTX49153.1"/>
    <property type="molecule type" value="Genomic_DNA"/>
</dbReference>
<dbReference type="Pfam" id="PF13302">
    <property type="entry name" value="Acetyltransf_3"/>
    <property type="match status" value="1"/>
</dbReference>
<evidence type="ECO:0000313" key="2">
    <source>
        <dbReference type="EMBL" id="PTX49153.1"/>
    </source>
</evidence>
<keyword evidence="3" id="KW-1185">Reference proteome</keyword>
<comment type="caution">
    <text evidence="2">The sequence shown here is derived from an EMBL/GenBank/DDBJ whole genome shotgun (WGS) entry which is preliminary data.</text>
</comment>
<keyword evidence="2" id="KW-0808">Transferase</keyword>
<dbReference type="AlphaFoldDB" id="A0A2T6AZE3"/>
<dbReference type="Gene3D" id="3.40.630.30">
    <property type="match status" value="1"/>
</dbReference>
<dbReference type="PANTHER" id="PTHR43441">
    <property type="entry name" value="RIBOSOMAL-PROTEIN-SERINE ACETYLTRANSFERASE"/>
    <property type="match status" value="1"/>
</dbReference>
<evidence type="ECO:0000259" key="1">
    <source>
        <dbReference type="PROSITE" id="PS51186"/>
    </source>
</evidence>
<organism evidence="2 3">
    <name type="scientific">Melghirimyces profundicolus</name>
    <dbReference type="NCBI Taxonomy" id="1242148"/>
    <lineage>
        <taxon>Bacteria</taxon>
        <taxon>Bacillati</taxon>
        <taxon>Bacillota</taxon>
        <taxon>Bacilli</taxon>
        <taxon>Bacillales</taxon>
        <taxon>Thermoactinomycetaceae</taxon>
        <taxon>Melghirimyces</taxon>
    </lineage>
</organism>
<proteinExistence type="predicted"/>
<name>A0A2T6AZE3_9BACL</name>
<sequence length="186" mass="21362">MNLKLCAGKDLSLLLFRPHHSPALFRLVETNRSHLESWLPWIREIRDVESMDRYIRRALTAYSCGREAHFGIWNRGVLAGSVTVERIDIANRVAEIGYWLGRGQTGQGLMTRSVRCVAEYLFRQRKMHRVEIRVDASNHSSRKVALRSGFREEGLLRDAYRSARGVNDVAIYGLLAHEWAETKDGP</sequence>
<dbReference type="InterPro" id="IPR051908">
    <property type="entry name" value="Ribosomal_N-acetyltransferase"/>
</dbReference>
<dbReference type="InterPro" id="IPR000182">
    <property type="entry name" value="GNAT_dom"/>
</dbReference>
<dbReference type="PROSITE" id="PS51186">
    <property type="entry name" value="GNAT"/>
    <property type="match status" value="1"/>
</dbReference>
<accession>A0A2T6AZE3</accession>
<dbReference type="Proteomes" id="UP000244240">
    <property type="component" value="Unassembled WGS sequence"/>
</dbReference>
<dbReference type="SUPFAM" id="SSF55729">
    <property type="entry name" value="Acyl-CoA N-acyltransferases (Nat)"/>
    <property type="match status" value="1"/>
</dbReference>
<dbReference type="PANTHER" id="PTHR43441:SF11">
    <property type="entry name" value="RIBOSOMAL-PROTEIN-SERINE ACETYLTRANSFERASE"/>
    <property type="match status" value="1"/>
</dbReference>